<evidence type="ECO:0000313" key="3">
    <source>
        <dbReference type="Proteomes" id="UP000224080"/>
    </source>
</evidence>
<feature type="compositionally biased region" description="Basic and acidic residues" evidence="1">
    <location>
        <begin position="23"/>
        <end position="33"/>
    </location>
</feature>
<keyword evidence="3" id="KW-1185">Reference proteome</keyword>
<feature type="region of interest" description="Disordered" evidence="1">
    <location>
        <begin position="1"/>
        <end position="95"/>
    </location>
</feature>
<name>A0A2B7WX18_9EURO</name>
<sequence length="95" mass="10619">MAENYAEYIEASHERVKRSRANNPERHLETEANRRKRNQETQKVFVFSIRTGKGKALEDDASPGPSGSQHLSAIDEEGSEDTFNQMADAPTPKSA</sequence>
<dbReference type="AlphaFoldDB" id="A0A2B7WX18"/>
<proteinExistence type="predicted"/>
<comment type="caution">
    <text evidence="2">The sequence shown here is derived from an EMBL/GenBank/DDBJ whole genome shotgun (WGS) entry which is preliminary data.</text>
</comment>
<accession>A0A2B7WX18</accession>
<reference evidence="2 3" key="1">
    <citation type="submission" date="2017-10" db="EMBL/GenBank/DDBJ databases">
        <title>Comparative genomics in systemic dimorphic fungi from Ajellomycetaceae.</title>
        <authorList>
            <person name="Munoz J.F."/>
            <person name="Mcewen J.G."/>
            <person name="Clay O.K."/>
            <person name="Cuomo C.A."/>
        </authorList>
    </citation>
    <scope>NUCLEOTIDE SEQUENCE [LARGE SCALE GENOMIC DNA]</scope>
    <source>
        <strain evidence="2 3">UAMH130</strain>
    </source>
</reference>
<dbReference type="EMBL" id="PDNC01000043">
    <property type="protein sequence ID" value="PGH03924.1"/>
    <property type="molecule type" value="Genomic_DNA"/>
</dbReference>
<dbReference type="Proteomes" id="UP000224080">
    <property type="component" value="Unassembled WGS sequence"/>
</dbReference>
<evidence type="ECO:0000256" key="1">
    <source>
        <dbReference type="SAM" id="MobiDB-lite"/>
    </source>
</evidence>
<evidence type="ECO:0000313" key="2">
    <source>
        <dbReference type="EMBL" id="PGH03924.1"/>
    </source>
</evidence>
<gene>
    <name evidence="2" type="ORF">GX51_03760</name>
</gene>
<organism evidence="2 3">
    <name type="scientific">Blastomyces parvus</name>
    <dbReference type="NCBI Taxonomy" id="2060905"/>
    <lineage>
        <taxon>Eukaryota</taxon>
        <taxon>Fungi</taxon>
        <taxon>Dikarya</taxon>
        <taxon>Ascomycota</taxon>
        <taxon>Pezizomycotina</taxon>
        <taxon>Eurotiomycetes</taxon>
        <taxon>Eurotiomycetidae</taxon>
        <taxon>Onygenales</taxon>
        <taxon>Ajellomycetaceae</taxon>
        <taxon>Blastomyces</taxon>
    </lineage>
</organism>
<dbReference type="OrthoDB" id="4161238at2759"/>
<protein>
    <submittedName>
        <fullName evidence="2">Uncharacterized protein</fullName>
    </submittedName>
</protein>